<dbReference type="Proteomes" id="UP001377168">
    <property type="component" value="Unassembled WGS sequence"/>
</dbReference>
<organism evidence="1 2">
    <name type="scientific">Streptomyces achmelvichensis</name>
    <dbReference type="NCBI Taxonomy" id="3134111"/>
    <lineage>
        <taxon>Bacteria</taxon>
        <taxon>Bacillati</taxon>
        <taxon>Actinomycetota</taxon>
        <taxon>Actinomycetes</taxon>
        <taxon>Kitasatosporales</taxon>
        <taxon>Streptomycetaceae</taxon>
        <taxon>Streptomyces</taxon>
    </lineage>
</organism>
<reference evidence="1" key="1">
    <citation type="submission" date="2024-03" db="EMBL/GenBank/DDBJ databases">
        <title>Novel Streptomyces species of biotechnological and ecological value are a feature of Machair soil.</title>
        <authorList>
            <person name="Prole J.R."/>
            <person name="Goodfellow M."/>
            <person name="Allenby N."/>
            <person name="Ward A.C."/>
        </authorList>
    </citation>
    <scope>NUCLEOTIDE SEQUENCE</scope>
    <source>
        <strain evidence="1">MS2.AVA.5</strain>
    </source>
</reference>
<proteinExistence type="predicted"/>
<keyword evidence="2" id="KW-1185">Reference proteome</keyword>
<dbReference type="EMBL" id="JBBKAJ010000022">
    <property type="protein sequence ID" value="MEJ8634576.1"/>
    <property type="molecule type" value="Genomic_DNA"/>
</dbReference>
<evidence type="ECO:0000313" key="2">
    <source>
        <dbReference type="Proteomes" id="UP001377168"/>
    </source>
</evidence>
<evidence type="ECO:0000313" key="1">
    <source>
        <dbReference type="EMBL" id="MEJ8634576.1"/>
    </source>
</evidence>
<name>A0ACC6PT93_9ACTN</name>
<gene>
    <name evidence="1" type="ORF">WKI67_14365</name>
</gene>
<sequence length="197" mass="19777">MSGQDIPFAVLLPAFAVTAAVAWLAGARRRGGLAIGTGVLAVQGALHLLFSSAQPHTGGPSHSHDHGASAGTMVAGPTPPGSLSADTMAVDTTVDGLFGHSSGGMLAAHLLAAVLCALWLARGETAVFRVAAAVGALAFTPLRLLLAVPALPEPPRPLARRRSAASRRRSVVLGHTLVRRGPPALLAPRATAPGAAV</sequence>
<comment type="caution">
    <text evidence="1">The sequence shown here is derived from an EMBL/GenBank/DDBJ whole genome shotgun (WGS) entry which is preliminary data.</text>
</comment>
<protein>
    <submittedName>
        <fullName evidence="1">Uncharacterized protein</fullName>
    </submittedName>
</protein>
<accession>A0ACC6PT93</accession>